<dbReference type="Proteomes" id="UP001526426">
    <property type="component" value="Unassembled WGS sequence"/>
</dbReference>
<dbReference type="InterPro" id="IPR009631">
    <property type="entry name" value="CGLD27-like"/>
</dbReference>
<dbReference type="PANTHER" id="PTHR34214">
    <property type="match status" value="1"/>
</dbReference>
<feature type="transmembrane region" description="Helical" evidence="1">
    <location>
        <begin position="70"/>
        <end position="93"/>
    </location>
</feature>
<dbReference type="EMBL" id="JAIHOM010000016">
    <property type="protein sequence ID" value="MCW6035589.1"/>
    <property type="molecule type" value="Genomic_DNA"/>
</dbReference>
<name>A0ABT3L3B1_9CYAN</name>
<protein>
    <submittedName>
        <fullName evidence="2">CGLD27 family protein</fullName>
    </submittedName>
</protein>
<dbReference type="RefSeq" id="WP_265263299.1">
    <property type="nucleotide sequence ID" value="NZ_JAIHOM010000016.1"/>
</dbReference>
<dbReference type="PANTHER" id="PTHR34214:SF3">
    <property type="entry name" value="PROTEIN CONSERVED IN THE GREEN LINEAGE AND DIATOMS 27, CHLOROPLASTIC"/>
    <property type="match status" value="1"/>
</dbReference>
<evidence type="ECO:0000313" key="2">
    <source>
        <dbReference type="EMBL" id="MCW6035589.1"/>
    </source>
</evidence>
<comment type="caution">
    <text evidence="2">The sequence shown here is derived from an EMBL/GenBank/DDBJ whole genome shotgun (WGS) entry which is preliminary data.</text>
</comment>
<dbReference type="Pfam" id="PF06799">
    <property type="entry name" value="CGLD27-like"/>
    <property type="match status" value="1"/>
</dbReference>
<organism evidence="2 3">
    <name type="scientific">Spirulina subsalsa FACHB-351</name>
    <dbReference type="NCBI Taxonomy" id="234711"/>
    <lineage>
        <taxon>Bacteria</taxon>
        <taxon>Bacillati</taxon>
        <taxon>Cyanobacteriota</taxon>
        <taxon>Cyanophyceae</taxon>
        <taxon>Spirulinales</taxon>
        <taxon>Spirulinaceae</taxon>
        <taxon>Spirulina</taxon>
    </lineage>
</organism>
<evidence type="ECO:0000313" key="3">
    <source>
        <dbReference type="Proteomes" id="UP001526426"/>
    </source>
</evidence>
<proteinExistence type="predicted"/>
<gene>
    <name evidence="2" type="ORF">K4A83_04780</name>
</gene>
<sequence>MPESPTSFCPVPEDQQPLNEYEQLKSSWLFNWTTQPLGQYSRKLVWVWVWGWVISGPIAAASFPPSKLPVKFALAGSGGALFFVLLVLMRLWLGWWYVKDRLNQDTVSYEESGWYDGQVWDKPPEVQMRDRLVVSYQIKPILNRLHKTLLILAGLVVSGSLIWLII</sequence>
<evidence type="ECO:0000256" key="1">
    <source>
        <dbReference type="SAM" id="Phobius"/>
    </source>
</evidence>
<keyword evidence="1" id="KW-0472">Membrane</keyword>
<accession>A0ABT3L3B1</accession>
<keyword evidence="3" id="KW-1185">Reference proteome</keyword>
<feature type="transmembrane region" description="Helical" evidence="1">
    <location>
        <begin position="148"/>
        <end position="165"/>
    </location>
</feature>
<keyword evidence="1" id="KW-0812">Transmembrane</keyword>
<reference evidence="2 3" key="1">
    <citation type="submission" date="2021-08" db="EMBL/GenBank/DDBJ databases">
        <title>Draft genome sequence of Spirulina subsalsa with high tolerance to salinity and hype-accumulation of phycocyanin.</title>
        <authorList>
            <person name="Pei H."/>
            <person name="Jiang L."/>
        </authorList>
    </citation>
    <scope>NUCLEOTIDE SEQUENCE [LARGE SCALE GENOMIC DNA]</scope>
    <source>
        <strain evidence="2 3">FACHB-351</strain>
    </source>
</reference>
<keyword evidence="1" id="KW-1133">Transmembrane helix</keyword>
<feature type="transmembrane region" description="Helical" evidence="1">
    <location>
        <begin position="44"/>
        <end position="64"/>
    </location>
</feature>